<reference evidence="3" key="1">
    <citation type="journal article" date="2019" name="Int. J. Syst. Evol. Microbiol.">
        <title>The Global Catalogue of Microorganisms (GCM) 10K type strain sequencing project: providing services to taxonomists for standard genome sequencing and annotation.</title>
        <authorList>
            <consortium name="The Broad Institute Genomics Platform"/>
            <consortium name="The Broad Institute Genome Sequencing Center for Infectious Disease"/>
            <person name="Wu L."/>
            <person name="Ma J."/>
        </authorList>
    </citation>
    <scope>NUCLEOTIDE SEQUENCE [LARGE SCALE GENOMIC DNA]</scope>
    <source>
        <strain evidence="3">KCTC 42282</strain>
    </source>
</reference>
<proteinExistence type="predicted"/>
<evidence type="ECO:0000256" key="1">
    <source>
        <dbReference type="SAM" id="MobiDB-lite"/>
    </source>
</evidence>
<sequence>MTTTPESRDSAIRHVVQKCNLLPGATTWNAAEFMYDLLAAAPAAPAPEPVASGVWPETLAEHLAERHKHLMLEREREAFHAAQSGDKSRQSIASTESERHRAVYHAMCLIVSDENKRGPAIPRAENCGRYLAEGNDGRLFYLNHANTWQECPNFLASPPAPVAASAVDDLPFRRRDIERGLILFRTSSNAHGSINFVSLASKVDALPQPAKNELANLMRNIAQGLSPIAATPSSPNPVADNPAADRVVNAPRVRELVWTDLGNGTSFRALLPIIGSVRVEPYGCCGWWEVLWSMPGMCDKLIPDVFDNPEDAKAAAQSDYERRVLACLEPGRGWRDPSPPAAEGQS</sequence>
<comment type="caution">
    <text evidence="2">The sequence shown here is derived from an EMBL/GenBank/DDBJ whole genome shotgun (WGS) entry which is preliminary data.</text>
</comment>
<gene>
    <name evidence="2" type="ORF">ACFONL_23290</name>
</gene>
<dbReference type="EMBL" id="JBHRYC010000143">
    <property type="protein sequence ID" value="MFC3640258.1"/>
    <property type="molecule type" value="Genomic_DNA"/>
</dbReference>
<feature type="region of interest" description="Disordered" evidence="1">
    <location>
        <begin position="78"/>
        <end position="98"/>
    </location>
</feature>
<keyword evidence="3" id="KW-1185">Reference proteome</keyword>
<dbReference type="RefSeq" id="WP_191321537.1">
    <property type="nucleotide sequence ID" value="NZ_BNCG01000114.1"/>
</dbReference>
<protein>
    <submittedName>
        <fullName evidence="2">Uncharacterized protein</fullName>
    </submittedName>
</protein>
<name>A0ABV7UPM3_9HYPH</name>
<dbReference type="Proteomes" id="UP001595704">
    <property type="component" value="Unassembled WGS sequence"/>
</dbReference>
<evidence type="ECO:0000313" key="3">
    <source>
        <dbReference type="Proteomes" id="UP001595704"/>
    </source>
</evidence>
<evidence type="ECO:0000313" key="2">
    <source>
        <dbReference type="EMBL" id="MFC3640258.1"/>
    </source>
</evidence>
<organism evidence="2 3">
    <name type="scientific">Camelimonas fluminis</name>
    <dbReference type="NCBI Taxonomy" id="1576911"/>
    <lineage>
        <taxon>Bacteria</taxon>
        <taxon>Pseudomonadati</taxon>
        <taxon>Pseudomonadota</taxon>
        <taxon>Alphaproteobacteria</taxon>
        <taxon>Hyphomicrobiales</taxon>
        <taxon>Chelatococcaceae</taxon>
        <taxon>Camelimonas</taxon>
    </lineage>
</organism>
<accession>A0ABV7UPM3</accession>